<dbReference type="Pfam" id="PF01541">
    <property type="entry name" value="GIY-YIG"/>
    <property type="match status" value="1"/>
</dbReference>
<keyword evidence="4" id="KW-1185">Reference proteome</keyword>
<dbReference type="RefSeq" id="WP_264850004.1">
    <property type="nucleotide sequence ID" value="NZ_BRXR01000001.1"/>
</dbReference>
<organism evidence="3 4">
    <name type="scientific">Clostridium omnivorum</name>
    <dbReference type="NCBI Taxonomy" id="1604902"/>
    <lineage>
        <taxon>Bacteria</taxon>
        <taxon>Bacillati</taxon>
        <taxon>Bacillota</taxon>
        <taxon>Clostridia</taxon>
        <taxon>Eubacteriales</taxon>
        <taxon>Clostridiaceae</taxon>
        <taxon>Clostridium</taxon>
    </lineage>
</organism>
<comment type="caution">
    <text evidence="3">The sequence shown here is derived from an EMBL/GenBank/DDBJ whole genome shotgun (WGS) entry which is preliminary data.</text>
</comment>
<comment type="similarity">
    <text evidence="1">Belongs to the UPF0213 family.</text>
</comment>
<reference evidence="3 4" key="1">
    <citation type="journal article" date="2024" name="Int. J. Syst. Evol. Microbiol.">
        <title>Clostridium omnivorum sp. nov., isolated from anoxic soil under the treatment of reductive soil disinfestation.</title>
        <authorList>
            <person name="Ueki A."/>
            <person name="Tonouchi A."/>
            <person name="Kaku N."/>
            <person name="Honma S."/>
            <person name="Ueki K."/>
        </authorList>
    </citation>
    <scope>NUCLEOTIDE SEQUENCE [LARGE SCALE GENOMIC DNA]</scope>
    <source>
        <strain evidence="3 4">E14</strain>
    </source>
</reference>
<evidence type="ECO:0000259" key="2">
    <source>
        <dbReference type="PROSITE" id="PS50164"/>
    </source>
</evidence>
<accession>A0ABQ5N6F4</accession>
<gene>
    <name evidence="3" type="ORF">bsdE14_21350</name>
</gene>
<evidence type="ECO:0000313" key="4">
    <source>
        <dbReference type="Proteomes" id="UP001208567"/>
    </source>
</evidence>
<dbReference type="InterPro" id="IPR000305">
    <property type="entry name" value="GIY-YIG_endonuc"/>
</dbReference>
<dbReference type="Proteomes" id="UP001208567">
    <property type="component" value="Unassembled WGS sequence"/>
</dbReference>
<dbReference type="PANTHER" id="PTHR34477:SF1">
    <property type="entry name" value="UPF0213 PROTEIN YHBQ"/>
    <property type="match status" value="1"/>
</dbReference>
<dbReference type="PANTHER" id="PTHR34477">
    <property type="entry name" value="UPF0213 PROTEIN YHBQ"/>
    <property type="match status" value="1"/>
</dbReference>
<protein>
    <recommendedName>
        <fullName evidence="2">GIY-YIG domain-containing protein</fullName>
    </recommendedName>
</protein>
<dbReference type="InterPro" id="IPR050190">
    <property type="entry name" value="UPF0213_domain"/>
</dbReference>
<dbReference type="CDD" id="cd10456">
    <property type="entry name" value="GIY-YIG_UPF0213"/>
    <property type="match status" value="1"/>
</dbReference>
<dbReference type="PROSITE" id="PS50164">
    <property type="entry name" value="GIY_YIG"/>
    <property type="match status" value="1"/>
</dbReference>
<dbReference type="InterPro" id="IPR035901">
    <property type="entry name" value="GIY-YIG_endonuc_sf"/>
</dbReference>
<feature type="domain" description="GIY-YIG" evidence="2">
    <location>
        <begin position="1"/>
        <end position="77"/>
    </location>
</feature>
<dbReference type="SUPFAM" id="SSF82771">
    <property type="entry name" value="GIY-YIG endonuclease"/>
    <property type="match status" value="1"/>
</dbReference>
<dbReference type="Gene3D" id="3.40.1440.10">
    <property type="entry name" value="GIY-YIG endonuclease"/>
    <property type="match status" value="1"/>
</dbReference>
<name>A0ABQ5N6F4_9CLOT</name>
<evidence type="ECO:0000313" key="3">
    <source>
        <dbReference type="EMBL" id="GLC30725.1"/>
    </source>
</evidence>
<evidence type="ECO:0000256" key="1">
    <source>
        <dbReference type="ARBA" id="ARBA00007435"/>
    </source>
</evidence>
<dbReference type="EMBL" id="BRXR01000001">
    <property type="protein sequence ID" value="GLC30725.1"/>
    <property type="molecule type" value="Genomic_DNA"/>
</dbReference>
<sequence length="87" mass="10389">MNYVYILECSDKTLYTGWTNNLEKRLETHQKGKASKYTRARLPVKLVYYETYEDKISAQKREYAIKQLTKVQKLKLISNFKVETPYS</sequence>
<proteinExistence type="inferred from homology"/>